<dbReference type="NCBIfam" id="TIGR00369">
    <property type="entry name" value="unchar_dom_1"/>
    <property type="match status" value="1"/>
</dbReference>
<reference evidence="4 5" key="1">
    <citation type="submission" date="2024-01" db="EMBL/GenBank/DDBJ databases">
        <title>Hyphobacterium bacterium isolated from marine sediment.</title>
        <authorList>
            <person name="Zhao S."/>
        </authorList>
    </citation>
    <scope>NUCLEOTIDE SEQUENCE [LARGE SCALE GENOMIC DNA]</scope>
    <source>
        <strain evidence="4 5">Y60-23</strain>
    </source>
</reference>
<dbReference type="GO" id="GO:0016787">
    <property type="term" value="F:hydrolase activity"/>
    <property type="evidence" value="ECO:0007669"/>
    <property type="project" value="UniProtKB-KW"/>
</dbReference>
<evidence type="ECO:0000313" key="5">
    <source>
        <dbReference type="Proteomes" id="UP001310692"/>
    </source>
</evidence>
<proteinExistence type="predicted"/>
<dbReference type="SUPFAM" id="SSF54637">
    <property type="entry name" value="Thioesterase/thiol ester dehydrase-isomerase"/>
    <property type="match status" value="1"/>
</dbReference>
<name>A0ABU7LZG8_9PROT</name>
<sequence length="166" mass="18259">MNFPRPPWDEATIRQYFSRPELAPGYSRLLGFEFVDVDTTAMTFECTFNPGPELCSPAGAIQGGFITAMLDDTMSLAAISALGFDGVVPTLEMKTSFLAPVMAGFVRAKGQVLKKGRKTFFTEGRLWDREGQLLAHATATCIHRPHDKVKAARARQARGENSRSSE</sequence>
<protein>
    <submittedName>
        <fullName evidence="4">PaaI family thioesterase</fullName>
        <ecNumber evidence="4">3.1.2.-</ecNumber>
    </submittedName>
</protein>
<gene>
    <name evidence="4" type="ORF">V0U35_09700</name>
</gene>
<evidence type="ECO:0000256" key="2">
    <source>
        <dbReference type="SAM" id="MobiDB-lite"/>
    </source>
</evidence>
<organism evidence="4 5">
    <name type="scientific">Hyphobacterium marinum</name>
    <dbReference type="NCBI Taxonomy" id="3116574"/>
    <lineage>
        <taxon>Bacteria</taxon>
        <taxon>Pseudomonadati</taxon>
        <taxon>Pseudomonadota</taxon>
        <taxon>Alphaproteobacteria</taxon>
        <taxon>Maricaulales</taxon>
        <taxon>Maricaulaceae</taxon>
        <taxon>Hyphobacterium</taxon>
    </lineage>
</organism>
<dbReference type="Gene3D" id="3.10.129.10">
    <property type="entry name" value="Hotdog Thioesterase"/>
    <property type="match status" value="1"/>
</dbReference>
<feature type="domain" description="Thioesterase" evidence="3">
    <location>
        <begin position="59"/>
        <end position="134"/>
    </location>
</feature>
<keyword evidence="1 4" id="KW-0378">Hydrolase</keyword>
<dbReference type="PANTHER" id="PTHR43240:SF1">
    <property type="entry name" value="BLR5584 PROTEIN"/>
    <property type="match status" value="1"/>
</dbReference>
<dbReference type="PANTHER" id="PTHR43240">
    <property type="entry name" value="1,4-DIHYDROXY-2-NAPHTHOYL-COA THIOESTERASE 1"/>
    <property type="match status" value="1"/>
</dbReference>
<dbReference type="Pfam" id="PF03061">
    <property type="entry name" value="4HBT"/>
    <property type="match status" value="1"/>
</dbReference>
<evidence type="ECO:0000313" key="4">
    <source>
        <dbReference type="EMBL" id="MEE2566954.1"/>
    </source>
</evidence>
<comment type="caution">
    <text evidence="4">The sequence shown here is derived from an EMBL/GenBank/DDBJ whole genome shotgun (WGS) entry which is preliminary data.</text>
</comment>
<feature type="region of interest" description="Disordered" evidence="2">
    <location>
        <begin position="147"/>
        <end position="166"/>
    </location>
</feature>
<dbReference type="Proteomes" id="UP001310692">
    <property type="component" value="Unassembled WGS sequence"/>
</dbReference>
<dbReference type="InterPro" id="IPR029069">
    <property type="entry name" value="HotDog_dom_sf"/>
</dbReference>
<accession>A0ABU7LZG8</accession>
<dbReference type="CDD" id="cd03443">
    <property type="entry name" value="PaaI_thioesterase"/>
    <property type="match status" value="1"/>
</dbReference>
<evidence type="ECO:0000256" key="1">
    <source>
        <dbReference type="ARBA" id="ARBA00022801"/>
    </source>
</evidence>
<feature type="compositionally biased region" description="Basic residues" evidence="2">
    <location>
        <begin position="147"/>
        <end position="156"/>
    </location>
</feature>
<dbReference type="EC" id="3.1.2.-" evidence="4"/>
<dbReference type="EMBL" id="JAZDRO010000004">
    <property type="protein sequence ID" value="MEE2566954.1"/>
    <property type="molecule type" value="Genomic_DNA"/>
</dbReference>
<dbReference type="RefSeq" id="WP_330196511.1">
    <property type="nucleotide sequence ID" value="NZ_JAZDRO010000004.1"/>
</dbReference>
<dbReference type="InterPro" id="IPR006683">
    <property type="entry name" value="Thioestr_dom"/>
</dbReference>
<evidence type="ECO:0000259" key="3">
    <source>
        <dbReference type="Pfam" id="PF03061"/>
    </source>
</evidence>
<keyword evidence="5" id="KW-1185">Reference proteome</keyword>
<feature type="compositionally biased region" description="Basic and acidic residues" evidence="2">
    <location>
        <begin position="157"/>
        <end position="166"/>
    </location>
</feature>
<dbReference type="InterPro" id="IPR003736">
    <property type="entry name" value="PAAI_dom"/>
</dbReference>